<evidence type="ECO:0000256" key="2">
    <source>
        <dbReference type="ARBA" id="ARBA00022801"/>
    </source>
</evidence>
<evidence type="ECO:0000313" key="6">
    <source>
        <dbReference type="EMBL" id="VUD71269.1"/>
    </source>
</evidence>
<feature type="domain" description="Carboxyltransferase" evidence="5">
    <location>
        <begin position="65"/>
        <end position="265"/>
    </location>
</feature>
<dbReference type="Proteomes" id="UP000410984">
    <property type="component" value="Unassembled WGS sequence"/>
</dbReference>
<evidence type="ECO:0000256" key="1">
    <source>
        <dbReference type="ARBA" id="ARBA00022741"/>
    </source>
</evidence>
<dbReference type="PANTHER" id="PTHR34698">
    <property type="entry name" value="5-OXOPROLINASE SUBUNIT B"/>
    <property type="match status" value="1"/>
</dbReference>
<dbReference type="SMART" id="SM00796">
    <property type="entry name" value="AHS1"/>
    <property type="match status" value="1"/>
</dbReference>
<evidence type="ECO:0000259" key="5">
    <source>
        <dbReference type="SMART" id="SM00796"/>
    </source>
</evidence>
<keyword evidence="2" id="KW-0378">Hydrolase</keyword>
<reference evidence="6 7" key="1">
    <citation type="submission" date="2019-06" db="EMBL/GenBank/DDBJ databases">
        <authorList>
            <person name="Rodrigo-Torres L."/>
            <person name="Arahal R. D."/>
            <person name="Lucena T."/>
        </authorList>
    </citation>
    <scope>NUCLEOTIDE SEQUENCE [LARGE SCALE GENOMIC DNA]</scope>
    <source>
        <strain evidence="6 7">SB0023/3</strain>
    </source>
</reference>
<organism evidence="6 7">
    <name type="scientific">Methylobacterium symbioticum</name>
    <dbReference type="NCBI Taxonomy" id="2584084"/>
    <lineage>
        <taxon>Bacteria</taxon>
        <taxon>Pseudomonadati</taxon>
        <taxon>Pseudomonadota</taxon>
        <taxon>Alphaproteobacteria</taxon>
        <taxon>Hyphomicrobiales</taxon>
        <taxon>Methylobacteriaceae</taxon>
        <taxon>Methylobacterium</taxon>
    </lineage>
</organism>
<accession>A0A509ECT5</accession>
<keyword evidence="1" id="KW-0547">Nucleotide-binding</keyword>
<keyword evidence="7" id="KW-1185">Reference proteome</keyword>
<feature type="region of interest" description="Disordered" evidence="4">
    <location>
        <begin position="44"/>
        <end position="63"/>
    </location>
</feature>
<name>A0A509ECT5_9HYPH</name>
<dbReference type="InterPro" id="IPR010016">
    <property type="entry name" value="PxpB"/>
</dbReference>
<dbReference type="SUPFAM" id="SSF50891">
    <property type="entry name" value="Cyclophilin-like"/>
    <property type="match status" value="1"/>
</dbReference>
<dbReference type="AlphaFoldDB" id="A0A509ECT5"/>
<dbReference type="Gene3D" id="3.30.1360.40">
    <property type="match status" value="1"/>
</dbReference>
<feature type="region of interest" description="Disordered" evidence="4">
    <location>
        <begin position="1"/>
        <end position="27"/>
    </location>
</feature>
<dbReference type="SUPFAM" id="SSF160467">
    <property type="entry name" value="PH0987 N-terminal domain-like"/>
    <property type="match status" value="1"/>
</dbReference>
<sequence>MTTVDLNADLGEGFGTDRRGGDAAMPDALGAAGTARAVPEAGQDLDQGLRGTSDLGPTVAERSGPRFLDAGEAALVVEFGQSVDPALNDRVLALDAALRAAPPEGLRECVPTYRSLMIHYDPLRVSRAALVEAVETALEAGRAEARAGTLWTLPCCYEPGFGEDLDEAADRLALAPDALLRQHAGAVYRVYMYGFAPGFAYLGGLPEALAVPRRPAPRPPHPAGAILIGGGLCAVGTFPMPTGWYVVGRTPERLYAPERAEPFLIQAGDSLRFEPVDAAAFRALERRTEGGEVVARREAA</sequence>
<dbReference type="PANTHER" id="PTHR34698:SF2">
    <property type="entry name" value="5-OXOPROLINASE SUBUNIT B"/>
    <property type="match status" value="1"/>
</dbReference>
<dbReference type="InterPro" id="IPR003833">
    <property type="entry name" value="CT_C_D"/>
</dbReference>
<evidence type="ECO:0000256" key="3">
    <source>
        <dbReference type="ARBA" id="ARBA00022840"/>
    </source>
</evidence>
<dbReference type="InterPro" id="IPR029000">
    <property type="entry name" value="Cyclophilin-like_dom_sf"/>
</dbReference>
<dbReference type="RefSeq" id="WP_306438898.1">
    <property type="nucleotide sequence ID" value="NZ_CABFPH010000019.1"/>
</dbReference>
<keyword evidence="3" id="KW-0067">ATP-binding</keyword>
<protein>
    <submittedName>
        <fullName evidence="6">Kinase A inhibitor</fullName>
    </submittedName>
</protein>
<dbReference type="Gene3D" id="2.40.100.10">
    <property type="entry name" value="Cyclophilin-like"/>
    <property type="match status" value="1"/>
</dbReference>
<dbReference type="GO" id="GO:0016787">
    <property type="term" value="F:hydrolase activity"/>
    <property type="evidence" value="ECO:0007669"/>
    <property type="project" value="UniProtKB-KW"/>
</dbReference>
<evidence type="ECO:0000256" key="4">
    <source>
        <dbReference type="SAM" id="MobiDB-lite"/>
    </source>
</evidence>
<gene>
    <name evidence="6" type="primary">kipI_2</name>
    <name evidence="6" type="ORF">MET9862_01847</name>
</gene>
<evidence type="ECO:0000313" key="7">
    <source>
        <dbReference type="Proteomes" id="UP000410984"/>
    </source>
</evidence>
<dbReference type="EMBL" id="CABFPH010000019">
    <property type="protein sequence ID" value="VUD71269.1"/>
    <property type="molecule type" value="Genomic_DNA"/>
</dbReference>
<proteinExistence type="predicted"/>
<dbReference type="GO" id="GO:0005524">
    <property type="term" value="F:ATP binding"/>
    <property type="evidence" value="ECO:0007669"/>
    <property type="project" value="UniProtKB-KW"/>
</dbReference>
<dbReference type="Pfam" id="PF02682">
    <property type="entry name" value="CT_C_D"/>
    <property type="match status" value="1"/>
</dbReference>